<proteinExistence type="predicted"/>
<protein>
    <recommendedName>
        <fullName evidence="2">CRISPR type III-associated protein domain-containing protein</fullName>
    </recommendedName>
</protein>
<sequence>MILINYSIEFQTPFRVGTGMGQAGFIDNTTIRNRDGLAYIPGSTIKGRARAAALKLAPSFDISTHSTTSDQTGCLVTQPDGPCAICRIFGAPQWPGMLSFEKADLHGEISNILKTLDLHETPIKTHAQNYGRLLRTGIGIDRKLRVVVPDRLFTNECVGTKIPFTGRIIGEFPSSSPIELDLALLLAALKSISHLGGGRGRGLGRCEFTFIKIQVDGKEKSLDQLISSLAGGGLK</sequence>
<name>A0A0N8GMH3_9CHLR</name>
<dbReference type="Proteomes" id="UP000050417">
    <property type="component" value="Unassembled WGS sequence"/>
</dbReference>
<dbReference type="EMBL" id="LGCL01000028">
    <property type="protein sequence ID" value="KPL75298.1"/>
    <property type="molecule type" value="Genomic_DNA"/>
</dbReference>
<evidence type="ECO:0000313" key="3">
    <source>
        <dbReference type="EMBL" id="KPL75298.1"/>
    </source>
</evidence>
<evidence type="ECO:0000256" key="1">
    <source>
        <dbReference type="ARBA" id="ARBA00023118"/>
    </source>
</evidence>
<dbReference type="STRING" id="1134406.ADN00_12975"/>
<dbReference type="InterPro" id="IPR052216">
    <property type="entry name" value="CRISPR_Csm3_endoribonuclease"/>
</dbReference>
<evidence type="ECO:0000259" key="2">
    <source>
        <dbReference type="Pfam" id="PF03787"/>
    </source>
</evidence>
<comment type="caution">
    <text evidence="3">The sequence shown here is derived from an EMBL/GenBank/DDBJ whole genome shotgun (WGS) entry which is preliminary data.</text>
</comment>
<feature type="domain" description="CRISPR type III-associated protein" evidence="2">
    <location>
        <begin position="8"/>
        <end position="207"/>
    </location>
</feature>
<dbReference type="OrthoDB" id="9789361at2"/>
<dbReference type="PANTHER" id="PTHR35579:SF3">
    <property type="entry name" value="CRISPR SYSTEM CMS ENDORIBONUCLEASE CSM3"/>
    <property type="match status" value="1"/>
</dbReference>
<organism evidence="3 4">
    <name type="scientific">Ornatilinea apprima</name>
    <dbReference type="NCBI Taxonomy" id="1134406"/>
    <lineage>
        <taxon>Bacteria</taxon>
        <taxon>Bacillati</taxon>
        <taxon>Chloroflexota</taxon>
        <taxon>Anaerolineae</taxon>
        <taxon>Anaerolineales</taxon>
        <taxon>Anaerolineaceae</taxon>
        <taxon>Ornatilinea</taxon>
    </lineage>
</organism>
<dbReference type="Pfam" id="PF03787">
    <property type="entry name" value="RAMPs"/>
    <property type="match status" value="1"/>
</dbReference>
<dbReference type="PANTHER" id="PTHR35579">
    <property type="entry name" value="CRISPR SYSTEM CMS ENDORIBONUCLEASE CSM3"/>
    <property type="match status" value="1"/>
</dbReference>
<gene>
    <name evidence="3" type="ORF">ADN00_12975</name>
</gene>
<dbReference type="RefSeq" id="WP_075063448.1">
    <property type="nucleotide sequence ID" value="NZ_LGCL01000028.1"/>
</dbReference>
<keyword evidence="4" id="KW-1185">Reference proteome</keyword>
<reference evidence="3 4" key="1">
    <citation type="submission" date="2015-07" db="EMBL/GenBank/DDBJ databases">
        <title>Genome sequence of Ornatilinea apprima DSM 23815.</title>
        <authorList>
            <person name="Hemp J."/>
            <person name="Ward L.M."/>
            <person name="Pace L.A."/>
            <person name="Fischer W.W."/>
        </authorList>
    </citation>
    <scope>NUCLEOTIDE SEQUENCE [LARGE SCALE GENOMIC DNA]</scope>
    <source>
        <strain evidence="3 4">P3M-1</strain>
    </source>
</reference>
<dbReference type="CDD" id="cd09726">
    <property type="entry name" value="RAMP_I_III"/>
    <property type="match status" value="1"/>
</dbReference>
<dbReference type="GO" id="GO:0051607">
    <property type="term" value="P:defense response to virus"/>
    <property type="evidence" value="ECO:0007669"/>
    <property type="project" value="UniProtKB-KW"/>
</dbReference>
<evidence type="ECO:0000313" key="4">
    <source>
        <dbReference type="Proteomes" id="UP000050417"/>
    </source>
</evidence>
<dbReference type="AlphaFoldDB" id="A0A0N8GMH3"/>
<accession>A0A0N8GMH3</accession>
<keyword evidence="1" id="KW-0051">Antiviral defense</keyword>
<dbReference type="InterPro" id="IPR005537">
    <property type="entry name" value="RAMP_III_fam"/>
</dbReference>